<dbReference type="AlphaFoldDB" id="A0A813KDK1"/>
<protein>
    <submittedName>
        <fullName evidence="1">Uncharacterized protein</fullName>
    </submittedName>
</protein>
<evidence type="ECO:0000313" key="1">
    <source>
        <dbReference type="EMBL" id="CAE8701338.1"/>
    </source>
</evidence>
<gene>
    <name evidence="1" type="ORF">PGLA2088_LOCUS31975</name>
</gene>
<accession>A0A813KDK1</accession>
<comment type="caution">
    <text evidence="1">The sequence shown here is derived from an EMBL/GenBank/DDBJ whole genome shotgun (WGS) entry which is preliminary data.</text>
</comment>
<proteinExistence type="predicted"/>
<name>A0A813KDK1_POLGL</name>
<sequence>MEVYVTDCFGIPDDAIVSIRFGATRRQAPLETVGVHPLKFPVSGEAVCEPLKIDVLLPIATTRLVLHPSEDQYRIGFHSLDGSDNPMEMGLNIRGALGSGGGSDGQIRPGSAMPVKFQDAAASAKDYLEAHGLL</sequence>
<organism evidence="1 2">
    <name type="scientific">Polarella glacialis</name>
    <name type="common">Dinoflagellate</name>
    <dbReference type="NCBI Taxonomy" id="89957"/>
    <lineage>
        <taxon>Eukaryota</taxon>
        <taxon>Sar</taxon>
        <taxon>Alveolata</taxon>
        <taxon>Dinophyceae</taxon>
        <taxon>Suessiales</taxon>
        <taxon>Suessiaceae</taxon>
        <taxon>Polarella</taxon>
    </lineage>
</organism>
<reference evidence="1" key="1">
    <citation type="submission" date="2021-02" db="EMBL/GenBank/DDBJ databases">
        <authorList>
            <person name="Dougan E. K."/>
            <person name="Rhodes N."/>
            <person name="Thang M."/>
            <person name="Chan C."/>
        </authorList>
    </citation>
    <scope>NUCLEOTIDE SEQUENCE</scope>
</reference>
<feature type="non-terminal residue" evidence="1">
    <location>
        <position position="1"/>
    </location>
</feature>
<dbReference type="EMBL" id="CAJNNW010029740">
    <property type="protein sequence ID" value="CAE8701338.1"/>
    <property type="molecule type" value="Genomic_DNA"/>
</dbReference>
<evidence type="ECO:0000313" key="2">
    <source>
        <dbReference type="Proteomes" id="UP000626109"/>
    </source>
</evidence>
<dbReference type="Proteomes" id="UP000626109">
    <property type="component" value="Unassembled WGS sequence"/>
</dbReference>